<dbReference type="CDD" id="cd01896">
    <property type="entry name" value="DRG"/>
    <property type="match status" value="1"/>
</dbReference>
<keyword evidence="2" id="KW-0342">GTP-binding</keyword>
<evidence type="ECO:0000259" key="4">
    <source>
        <dbReference type="PROSITE" id="PS51880"/>
    </source>
</evidence>
<dbReference type="InterPro" id="IPR027417">
    <property type="entry name" value="P-loop_NTPase"/>
</dbReference>
<dbReference type="Gene3D" id="3.10.20.30">
    <property type="match status" value="1"/>
</dbReference>
<dbReference type="Pfam" id="PF01926">
    <property type="entry name" value="MMR_HSR1"/>
    <property type="match status" value="1"/>
</dbReference>
<sequence>MGIADKISDIELEMRRMQKNKATEYHRGLLRAKLSRYKAQLEINTKEANASSKGDGFDVARSGDARVALIGFPSVGKSTLMNILTNAESRAASYEFTTLTCIPGIIEYRQARIQLLDLPGIIEGAATGKGRGKQVISVARTADLIVIMLDATKALKHKNIIENELETMGIRLNQEKPNISYTPLKSSITAGVKVSSLVPLTKITKTQVINILHESKIYNAEVIFNKDYGIQEFVDVLQNNCVYIPCLYVYNKIDQLSIEHLDHYAKQCNNVVLSCNLKLNIDYFLYRLWRQLGLIIIYTRKQGEKPNLEEGIIARSGATLQTLCGCIHRTFAKRFRFALVWGRSVKFMGQRVGIKHVLANQDVVQIVLN</sequence>
<dbReference type="Proteomes" id="UP000078046">
    <property type="component" value="Unassembled WGS sequence"/>
</dbReference>
<protein>
    <recommendedName>
        <fullName evidence="7">Developmentally-regulated GTP-binding protein 2</fullName>
    </recommendedName>
</protein>
<dbReference type="SUPFAM" id="SSF52540">
    <property type="entry name" value="P-loop containing nucleoside triphosphate hydrolases"/>
    <property type="match status" value="1"/>
</dbReference>
<dbReference type="PROSITE" id="PS00905">
    <property type="entry name" value="GTP1_OBG"/>
    <property type="match status" value="1"/>
</dbReference>
<gene>
    <name evidence="5" type="ORF">A3Q56_04312</name>
</gene>
<dbReference type="GO" id="GO:0003924">
    <property type="term" value="F:GTPase activity"/>
    <property type="evidence" value="ECO:0007669"/>
    <property type="project" value="InterPro"/>
</dbReference>
<name>A0A177B115_9BILA</name>
<dbReference type="Pfam" id="PF16897">
    <property type="entry name" value="MMR_HSR1_Xtn"/>
    <property type="match status" value="1"/>
</dbReference>
<evidence type="ECO:0000313" key="5">
    <source>
        <dbReference type="EMBL" id="OAF67959.1"/>
    </source>
</evidence>
<dbReference type="Pfam" id="PF02824">
    <property type="entry name" value="TGS"/>
    <property type="match status" value="1"/>
</dbReference>
<dbReference type="InterPro" id="IPR004095">
    <property type="entry name" value="TGS"/>
</dbReference>
<dbReference type="NCBIfam" id="TIGR00231">
    <property type="entry name" value="small_GTP"/>
    <property type="match status" value="1"/>
</dbReference>
<accession>A0A177B115</accession>
<keyword evidence="1" id="KW-0547">Nucleotide-binding</keyword>
<evidence type="ECO:0000259" key="3">
    <source>
        <dbReference type="PROSITE" id="PS51710"/>
    </source>
</evidence>
<dbReference type="FunFam" id="3.40.50.300:FF:001436">
    <property type="entry name" value="Developmentally-regulated GTP-binding protein"/>
    <property type="match status" value="1"/>
</dbReference>
<evidence type="ECO:0008006" key="7">
    <source>
        <dbReference type="Google" id="ProtNLM"/>
    </source>
</evidence>
<evidence type="ECO:0000256" key="1">
    <source>
        <dbReference type="ARBA" id="ARBA00022741"/>
    </source>
</evidence>
<keyword evidence="6" id="KW-1185">Reference proteome</keyword>
<feature type="domain" description="OBG-type G" evidence="3">
    <location>
        <begin position="65"/>
        <end position="293"/>
    </location>
</feature>
<dbReference type="InterPro" id="IPR045001">
    <property type="entry name" value="DRG"/>
</dbReference>
<evidence type="ECO:0000256" key="2">
    <source>
        <dbReference type="ARBA" id="ARBA00023134"/>
    </source>
</evidence>
<dbReference type="PROSITE" id="PS51710">
    <property type="entry name" value="G_OBG"/>
    <property type="match status" value="1"/>
</dbReference>
<dbReference type="PRINTS" id="PR00326">
    <property type="entry name" value="GTP1OBG"/>
</dbReference>
<dbReference type="OrthoDB" id="1708588at2759"/>
<dbReference type="InterPro" id="IPR012676">
    <property type="entry name" value="TGS-like"/>
</dbReference>
<dbReference type="Gene3D" id="3.40.50.300">
    <property type="entry name" value="P-loop containing nucleotide triphosphate hydrolases"/>
    <property type="match status" value="1"/>
</dbReference>
<dbReference type="InterPro" id="IPR006074">
    <property type="entry name" value="GTP1-OBG_CS"/>
</dbReference>
<dbReference type="InterPro" id="IPR005225">
    <property type="entry name" value="Small_GTP-bd"/>
</dbReference>
<dbReference type="InterPro" id="IPR031662">
    <property type="entry name" value="GTP-binding_2"/>
</dbReference>
<proteinExistence type="predicted"/>
<reference evidence="5 6" key="1">
    <citation type="submission" date="2016-04" db="EMBL/GenBank/DDBJ databases">
        <title>The genome of Intoshia linei affirms orthonectids as highly simplified spiralians.</title>
        <authorList>
            <person name="Mikhailov K.V."/>
            <person name="Slusarev G.S."/>
            <person name="Nikitin M.A."/>
            <person name="Logacheva M.D."/>
            <person name="Penin A."/>
            <person name="Aleoshin V."/>
            <person name="Panchin Y.V."/>
        </authorList>
    </citation>
    <scope>NUCLEOTIDE SEQUENCE [LARGE SCALE GENOMIC DNA]</scope>
    <source>
        <strain evidence="5">Intl2013</strain>
        <tissue evidence="5">Whole animal</tissue>
    </source>
</reference>
<dbReference type="SUPFAM" id="SSF81271">
    <property type="entry name" value="TGS-like"/>
    <property type="match status" value="1"/>
</dbReference>
<dbReference type="AlphaFoldDB" id="A0A177B115"/>
<feature type="domain" description="TGS" evidence="4">
    <location>
        <begin position="293"/>
        <end position="368"/>
    </location>
</feature>
<dbReference type="InterPro" id="IPR006073">
    <property type="entry name" value="GTP-bd"/>
</dbReference>
<comment type="caution">
    <text evidence="5">The sequence shown here is derived from an EMBL/GenBank/DDBJ whole genome shotgun (WGS) entry which is preliminary data.</text>
</comment>
<organism evidence="5 6">
    <name type="scientific">Intoshia linei</name>
    <dbReference type="NCBI Taxonomy" id="1819745"/>
    <lineage>
        <taxon>Eukaryota</taxon>
        <taxon>Metazoa</taxon>
        <taxon>Spiralia</taxon>
        <taxon>Lophotrochozoa</taxon>
        <taxon>Mesozoa</taxon>
        <taxon>Orthonectida</taxon>
        <taxon>Rhopaluridae</taxon>
        <taxon>Intoshia</taxon>
    </lineage>
</organism>
<dbReference type="PROSITE" id="PS51880">
    <property type="entry name" value="TGS"/>
    <property type="match status" value="1"/>
</dbReference>
<dbReference type="PANTHER" id="PTHR43127">
    <property type="entry name" value="DEVELOPMENTALLY-REGULATED GTP-BINDING PROTEIN 2"/>
    <property type="match status" value="1"/>
</dbReference>
<dbReference type="InterPro" id="IPR012675">
    <property type="entry name" value="Beta-grasp_dom_sf"/>
</dbReference>
<dbReference type="InterPro" id="IPR031167">
    <property type="entry name" value="G_OBG"/>
</dbReference>
<dbReference type="GO" id="GO:0005525">
    <property type="term" value="F:GTP binding"/>
    <property type="evidence" value="ECO:0007669"/>
    <property type="project" value="UniProtKB-KW"/>
</dbReference>
<evidence type="ECO:0000313" key="6">
    <source>
        <dbReference type="Proteomes" id="UP000078046"/>
    </source>
</evidence>
<dbReference type="FunFam" id="3.10.20.30:FF:000003">
    <property type="entry name" value="Developmentally-regulated GTP-binding protein 1"/>
    <property type="match status" value="1"/>
</dbReference>
<dbReference type="EMBL" id="LWCA01000539">
    <property type="protein sequence ID" value="OAF67959.1"/>
    <property type="molecule type" value="Genomic_DNA"/>
</dbReference>